<evidence type="ECO:0000313" key="2">
    <source>
        <dbReference type="EMBL" id="NES10089.1"/>
    </source>
</evidence>
<comment type="caution">
    <text evidence="2">The sequence shown here is derived from an EMBL/GenBank/DDBJ whole genome shotgun (WGS) entry which is preliminary data.</text>
</comment>
<feature type="chain" id="PRO_5026254208" evidence="1">
    <location>
        <begin position="20"/>
        <end position="243"/>
    </location>
</feature>
<feature type="signal peptide" evidence="1">
    <location>
        <begin position="1"/>
        <end position="19"/>
    </location>
</feature>
<proteinExistence type="predicted"/>
<dbReference type="SUPFAM" id="SSF49354">
    <property type="entry name" value="PapD-like"/>
    <property type="match status" value="1"/>
</dbReference>
<evidence type="ECO:0000256" key="1">
    <source>
        <dbReference type="SAM" id="SignalP"/>
    </source>
</evidence>
<dbReference type="Gene3D" id="2.60.40.10">
    <property type="entry name" value="Immunoglobulins"/>
    <property type="match status" value="1"/>
</dbReference>
<dbReference type="AlphaFoldDB" id="A0A6I5RR04"/>
<organism evidence="2 3">
    <name type="scientific">Pseudomonas laurentiana</name>
    <dbReference type="NCBI Taxonomy" id="2364649"/>
    <lineage>
        <taxon>Bacteria</taxon>
        <taxon>Pseudomonadati</taxon>
        <taxon>Pseudomonadota</taxon>
        <taxon>Gammaproteobacteria</taxon>
        <taxon>Pseudomonadales</taxon>
        <taxon>Pseudomonadaceae</taxon>
        <taxon>Pseudomonas</taxon>
    </lineage>
</organism>
<name>A0A6I5RR04_9PSED</name>
<accession>A0A6I5RR04</accession>
<protein>
    <submittedName>
        <fullName evidence="2">Molecular chaperone</fullName>
    </submittedName>
</protein>
<dbReference type="Proteomes" id="UP000471751">
    <property type="component" value="Unassembled WGS sequence"/>
</dbReference>
<keyword evidence="3" id="KW-1185">Reference proteome</keyword>
<sequence length="243" mass="27192">MNRWLSALVLGVCSSLAHAGPSINIGSVYDYMDGDKSTYLKRVFNGGDSTAFVRVSIFEMTFDEKGEATETPLDTQGAGASERKGLVASPARLIVPAKGMQATRLLYIGDRDRERYYRVRFVPVVPEKADQFNVSDAERDAYKQSMSAGVNILTGYGAIFFVRPENTRFDTKIQNGPTEYRVENAGNSTVVLDDFKDCSIKKESDCHATKKHHVRPGESFSFTKEAGRVYRFHLVEAKRQETY</sequence>
<dbReference type="InterPro" id="IPR008962">
    <property type="entry name" value="PapD-like_sf"/>
</dbReference>
<keyword evidence="1" id="KW-0732">Signal</keyword>
<dbReference type="InterPro" id="IPR013783">
    <property type="entry name" value="Ig-like_fold"/>
</dbReference>
<reference evidence="2 3" key="1">
    <citation type="submission" date="2020-02" db="EMBL/GenBank/DDBJ databases">
        <title>Broccoli isolated Pseudomonas sp.</title>
        <authorList>
            <person name="Fujikawa T."/>
            <person name="Sawada H."/>
        </authorList>
    </citation>
    <scope>NUCLEOTIDE SEQUENCE [LARGE SCALE GENOMIC DNA]</scope>
    <source>
        <strain evidence="2 3">JCM 32154</strain>
    </source>
</reference>
<evidence type="ECO:0000313" key="3">
    <source>
        <dbReference type="Proteomes" id="UP000471751"/>
    </source>
</evidence>
<gene>
    <name evidence="2" type="ORF">G3O07_10595</name>
</gene>
<dbReference type="EMBL" id="JAAHBT010000098">
    <property type="protein sequence ID" value="NES10089.1"/>
    <property type="molecule type" value="Genomic_DNA"/>
</dbReference>